<accession>A0A419WF11</accession>
<keyword evidence="2" id="KW-1185">Reference proteome</keyword>
<evidence type="ECO:0000313" key="1">
    <source>
        <dbReference type="EMBL" id="RKD94078.1"/>
    </source>
</evidence>
<sequence length="118" mass="13410">MKVFCKKCNVELTNELVELSDRELLTEDDGKDFLPKGYYFVSDGGYFTASEGKIIINLKDLINTQNHNDFKRLNGCCDLDGMDGINKVCKNGHEIGTVKKDCWMPHCIIFESKLVDPK</sequence>
<organism evidence="1 2">
    <name type="scientific">Marinifilum flexuosum</name>
    <dbReference type="NCBI Taxonomy" id="1117708"/>
    <lineage>
        <taxon>Bacteria</taxon>
        <taxon>Pseudomonadati</taxon>
        <taxon>Bacteroidota</taxon>
        <taxon>Bacteroidia</taxon>
        <taxon>Marinilabiliales</taxon>
        <taxon>Marinifilaceae</taxon>
    </lineage>
</organism>
<name>A0A419WF11_9BACT</name>
<proteinExistence type="predicted"/>
<comment type="caution">
    <text evidence="1">The sequence shown here is derived from an EMBL/GenBank/DDBJ whole genome shotgun (WGS) entry which is preliminary data.</text>
</comment>
<dbReference type="OrthoDB" id="1191130at2"/>
<gene>
    <name evidence="1" type="ORF">BXY64_4241</name>
</gene>
<dbReference type="RefSeq" id="WP_120241909.1">
    <property type="nucleotide sequence ID" value="NZ_RAPQ01000015.1"/>
</dbReference>
<protein>
    <submittedName>
        <fullName evidence="1">Uncharacterized protein</fullName>
    </submittedName>
</protein>
<reference evidence="1 2" key="1">
    <citation type="submission" date="2018-09" db="EMBL/GenBank/DDBJ databases">
        <title>Genomic Encyclopedia of Archaeal and Bacterial Type Strains, Phase II (KMG-II): from individual species to whole genera.</title>
        <authorList>
            <person name="Goeker M."/>
        </authorList>
    </citation>
    <scope>NUCLEOTIDE SEQUENCE [LARGE SCALE GENOMIC DNA]</scope>
    <source>
        <strain evidence="1 2">DSM 21950</strain>
    </source>
</reference>
<dbReference type="EMBL" id="RAPQ01000015">
    <property type="protein sequence ID" value="RKD94078.1"/>
    <property type="molecule type" value="Genomic_DNA"/>
</dbReference>
<evidence type="ECO:0000313" key="2">
    <source>
        <dbReference type="Proteomes" id="UP000284531"/>
    </source>
</evidence>
<dbReference type="AlphaFoldDB" id="A0A419WF11"/>
<dbReference type="Proteomes" id="UP000284531">
    <property type="component" value="Unassembled WGS sequence"/>
</dbReference>